<reference evidence="4 7" key="2">
    <citation type="submission" date="2021-02" db="EMBL/GenBank/DDBJ databases">
        <title>Complete Genome Sequence of Cupriavidus oxalaticus Strain Ox1, a Soil Oxalate-Degrading Species.</title>
        <authorList>
            <person name="Palmieri F."/>
            <person name="Udriet P."/>
            <person name="Deuasquier M."/>
            <person name="Beaudoing E."/>
            <person name="Johnson S.L."/>
            <person name="Davenport K.W."/>
            <person name="Chain P.S."/>
            <person name="Bindschedler S."/>
            <person name="Junier P."/>
        </authorList>
    </citation>
    <scope>NUCLEOTIDE SEQUENCE [LARGE SCALE GENOMIC DNA]</scope>
    <source>
        <strain evidence="4 7">Ox1</strain>
    </source>
</reference>
<dbReference type="InterPro" id="IPR050263">
    <property type="entry name" value="Bact_Fimbrial_Adh_Pro"/>
</dbReference>
<dbReference type="SUPFAM" id="SSF49401">
    <property type="entry name" value="Bacterial adhesins"/>
    <property type="match status" value="1"/>
</dbReference>
<dbReference type="OrthoDB" id="8678921at2"/>
<evidence type="ECO:0000313" key="7">
    <source>
        <dbReference type="Proteomes" id="UP000623307"/>
    </source>
</evidence>
<protein>
    <submittedName>
        <fullName evidence="4">Fimbrial protein</fullName>
    </submittedName>
    <submittedName>
        <fullName evidence="5">Fimbrial subunit</fullName>
    </submittedName>
</protein>
<dbReference type="Pfam" id="PF00419">
    <property type="entry name" value="Fimbrial"/>
    <property type="match status" value="1"/>
</dbReference>
<dbReference type="EMBL" id="OGUS01000128">
    <property type="protein sequence ID" value="SPC16885.1"/>
    <property type="molecule type" value="Genomic_DNA"/>
</dbReference>
<feature type="domain" description="Fimbrial-type adhesion" evidence="3">
    <location>
        <begin position="182"/>
        <end position="322"/>
    </location>
</feature>
<organism evidence="5 6">
    <name type="scientific">Cupriavidus oxalaticus</name>
    <dbReference type="NCBI Taxonomy" id="96344"/>
    <lineage>
        <taxon>Bacteria</taxon>
        <taxon>Pseudomonadati</taxon>
        <taxon>Pseudomonadota</taxon>
        <taxon>Betaproteobacteria</taxon>
        <taxon>Burkholderiales</taxon>
        <taxon>Burkholderiaceae</taxon>
        <taxon>Cupriavidus</taxon>
    </lineage>
</organism>
<dbReference type="InterPro" id="IPR008966">
    <property type="entry name" value="Adhesion_dom_sf"/>
</dbReference>
<gene>
    <name evidence="5" type="ORF">CO2235_60102</name>
    <name evidence="4" type="ORF">JTE92_15970</name>
</gene>
<dbReference type="Gene3D" id="2.60.40.3310">
    <property type="match status" value="1"/>
</dbReference>
<keyword evidence="7" id="KW-1185">Reference proteome</keyword>
<keyword evidence="1 2" id="KW-0732">Signal</keyword>
<dbReference type="InterPro" id="IPR000259">
    <property type="entry name" value="Adhesion_dom_fimbrial"/>
</dbReference>
<dbReference type="RefSeq" id="WP_084254435.1">
    <property type="nucleotide sequence ID" value="NZ_CP069810.1"/>
</dbReference>
<dbReference type="AlphaFoldDB" id="A0A976BET8"/>
<reference evidence="5 6" key="1">
    <citation type="submission" date="2018-01" db="EMBL/GenBank/DDBJ databases">
        <authorList>
            <person name="Clerissi C."/>
        </authorList>
    </citation>
    <scope>NUCLEOTIDE SEQUENCE [LARGE SCALE GENOMIC DNA]</scope>
    <source>
        <strain evidence="5">Cupriavidus oxalaticus LMG 2235</strain>
    </source>
</reference>
<feature type="signal peptide" evidence="2">
    <location>
        <begin position="1"/>
        <end position="23"/>
    </location>
</feature>
<dbReference type="GO" id="GO:0043709">
    <property type="term" value="P:cell adhesion involved in single-species biofilm formation"/>
    <property type="evidence" value="ECO:0007669"/>
    <property type="project" value="TreeGrafter"/>
</dbReference>
<dbReference type="GO" id="GO:0009289">
    <property type="term" value="C:pilus"/>
    <property type="evidence" value="ECO:0007669"/>
    <property type="project" value="InterPro"/>
</dbReference>
<dbReference type="EMBL" id="CP069812">
    <property type="protein sequence ID" value="QRQ94972.1"/>
    <property type="molecule type" value="Genomic_DNA"/>
</dbReference>
<evidence type="ECO:0000256" key="2">
    <source>
        <dbReference type="SAM" id="SignalP"/>
    </source>
</evidence>
<evidence type="ECO:0000313" key="6">
    <source>
        <dbReference type="Proteomes" id="UP000256862"/>
    </source>
</evidence>
<accession>A0A976BET8</accession>
<proteinExistence type="predicted"/>
<sequence length="322" mass="33330">MRQLLCMLACLSLLIVSAGPARACTGTGVTSTMSFPASLEIPKDLPVGTIIYDTGWVGTNSAYIQCTPYEPWSYGYAAPMTPTGIAGVYETGVPGVGIKIAWSNAIADRPGDINQAMIQNWPRAQFTLPYLNGVYLPPALYRAQFIKTGATSPGVISFQNPTATAVYGGVIAVSTFFTSTQINVKTASCRVTNSNIVVKLPTTSAQSLATVGSTQGATAFTIPLVCDANINLHYSIDGPADPANAPGVLANGSGSGMATGVGVQILQGGSPVTLGAVMDAGIKTSSDNQSISIPMVARYYKTSQVVSSGLVNAVATFSMTYQ</sequence>
<evidence type="ECO:0000313" key="4">
    <source>
        <dbReference type="EMBL" id="QRQ94972.1"/>
    </source>
</evidence>
<evidence type="ECO:0000256" key="1">
    <source>
        <dbReference type="ARBA" id="ARBA00022729"/>
    </source>
</evidence>
<feature type="chain" id="PRO_5037846131" evidence="2">
    <location>
        <begin position="24"/>
        <end position="322"/>
    </location>
</feature>
<dbReference type="InterPro" id="IPR036937">
    <property type="entry name" value="Adhesion_dom_fimbrial_sf"/>
</dbReference>
<dbReference type="PANTHER" id="PTHR33420:SF3">
    <property type="entry name" value="FIMBRIAL SUBUNIT ELFA"/>
    <property type="match status" value="1"/>
</dbReference>
<name>A0A976BET8_9BURK</name>
<evidence type="ECO:0000259" key="3">
    <source>
        <dbReference type="Pfam" id="PF00419"/>
    </source>
</evidence>
<dbReference type="Proteomes" id="UP000256862">
    <property type="component" value="Chromosome CO2235"/>
</dbReference>
<dbReference type="GeneID" id="303491043"/>
<dbReference type="Proteomes" id="UP000623307">
    <property type="component" value="Chromosome 2"/>
</dbReference>
<dbReference type="Gene3D" id="2.60.40.1090">
    <property type="entry name" value="Fimbrial-type adhesion domain"/>
    <property type="match status" value="1"/>
</dbReference>
<evidence type="ECO:0000313" key="5">
    <source>
        <dbReference type="EMBL" id="SPC16885.1"/>
    </source>
</evidence>
<dbReference type="PANTHER" id="PTHR33420">
    <property type="entry name" value="FIMBRIAL SUBUNIT ELFA-RELATED"/>
    <property type="match status" value="1"/>
</dbReference>